<evidence type="ECO:0000313" key="5">
    <source>
        <dbReference type="EMBL" id="MBB2503508.1"/>
    </source>
</evidence>
<evidence type="ECO:0000256" key="2">
    <source>
        <dbReference type="ARBA" id="ARBA00022737"/>
    </source>
</evidence>
<dbReference type="GO" id="GO:0005524">
    <property type="term" value="F:ATP binding"/>
    <property type="evidence" value="ECO:0007669"/>
    <property type="project" value="InterPro"/>
</dbReference>
<dbReference type="SUPFAM" id="SSF82171">
    <property type="entry name" value="DPP6 N-terminal domain-like"/>
    <property type="match status" value="1"/>
</dbReference>
<keyword evidence="2" id="KW-0677">Repeat</keyword>
<evidence type="ECO:0000313" key="6">
    <source>
        <dbReference type="EMBL" id="PKV97388.1"/>
    </source>
</evidence>
<dbReference type="AlphaFoldDB" id="A0A2N3WU31"/>
<reference evidence="5 8" key="2">
    <citation type="submission" date="2020-08" db="EMBL/GenBank/DDBJ databases">
        <title>Amycolatopsis echigonensis JCM 21831.</title>
        <authorList>
            <person name="Tedsree N."/>
            <person name="Kuncharoen N."/>
            <person name="Likhitwitayawuid K."/>
            <person name="Tanasupawat S."/>
        </authorList>
    </citation>
    <scope>NUCLEOTIDE SEQUENCE [LARGE SCALE GENOMIC DNA]</scope>
    <source>
        <strain evidence="5 8">JCM 21831</strain>
    </source>
</reference>
<dbReference type="GO" id="GO:0004672">
    <property type="term" value="F:protein kinase activity"/>
    <property type="evidence" value="ECO:0007669"/>
    <property type="project" value="InterPro"/>
</dbReference>
<dbReference type="InterPro" id="IPR015943">
    <property type="entry name" value="WD40/YVTN_repeat-like_dom_sf"/>
</dbReference>
<dbReference type="InterPro" id="IPR000719">
    <property type="entry name" value="Prot_kinase_dom"/>
</dbReference>
<evidence type="ECO:0000259" key="4">
    <source>
        <dbReference type="SMART" id="SM00220"/>
    </source>
</evidence>
<dbReference type="PANTHER" id="PTHR19848:SF8">
    <property type="entry name" value="F-BOX AND WD REPEAT DOMAIN CONTAINING 7"/>
    <property type="match status" value="1"/>
</dbReference>
<dbReference type="Proteomes" id="UP000233750">
    <property type="component" value="Unassembled WGS sequence"/>
</dbReference>
<accession>A0A8E2B901</accession>
<dbReference type="InterPro" id="IPR011009">
    <property type="entry name" value="Kinase-like_dom_sf"/>
</dbReference>
<protein>
    <submittedName>
        <fullName evidence="6">WD domain G-beta repeat uncharacterized protein</fullName>
    </submittedName>
</protein>
<dbReference type="RefSeq" id="WP_101440113.1">
    <property type="nucleotide sequence ID" value="NZ_JACJHR010000055.1"/>
</dbReference>
<evidence type="ECO:0000313" key="7">
    <source>
        <dbReference type="Proteomes" id="UP000233750"/>
    </source>
</evidence>
<accession>A0A2N3WU31</accession>
<keyword evidence="3" id="KW-0812">Transmembrane</keyword>
<gene>
    <name evidence="6" type="ORF">ATK30_8369</name>
    <name evidence="5" type="ORF">H5411_30765</name>
</gene>
<name>A0A2N3WU31_9PSEU</name>
<dbReference type="Pfam" id="PF00400">
    <property type="entry name" value="WD40"/>
    <property type="match status" value="1"/>
</dbReference>
<dbReference type="SUPFAM" id="SSF56112">
    <property type="entry name" value="Protein kinase-like (PK-like)"/>
    <property type="match status" value="1"/>
</dbReference>
<proteinExistence type="predicted"/>
<comment type="caution">
    <text evidence="6">The sequence shown here is derived from an EMBL/GenBank/DDBJ whole genome shotgun (WGS) entry which is preliminary data.</text>
</comment>
<keyword evidence="3" id="KW-1133">Transmembrane helix</keyword>
<reference evidence="6 7" key="1">
    <citation type="submission" date="2017-12" db="EMBL/GenBank/DDBJ databases">
        <title>Sequencing the genomes of 1000 Actinobacteria strains.</title>
        <authorList>
            <person name="Klenk H.-P."/>
        </authorList>
    </citation>
    <scope>NUCLEOTIDE SEQUENCE [LARGE SCALE GENOMIC DNA]</scope>
    <source>
        <strain evidence="6 7">DSM 45165</strain>
    </source>
</reference>
<evidence type="ECO:0000256" key="1">
    <source>
        <dbReference type="ARBA" id="ARBA00022574"/>
    </source>
</evidence>
<dbReference type="Proteomes" id="UP000550260">
    <property type="component" value="Unassembled WGS sequence"/>
</dbReference>
<sequence>MRRPAVDDPLWLGRYRVLAELSRGEKTRVLLGSGPDDRLVALILRHSADDNGFRTEAAALSAVLEADPDAATPWFAHEFHPGPSLRDILDTVGTLPEPAVLRLAAGIAADLAQLHSAGLVHGNLDPSHVRLTSTGARLIARATGDEPADDLYALGSLLAAAAETALPEAIRPCLAENPADRPTAAELLEVLGPSTAPWPPAVDKLIAERTAELAPFLDQPIPQDEPDPIVYQLSDAPASPRRPVPRRRLLIGALALVIAGLAAWIAWPNPPTLPPAPQPPLVESGFLLARGHPEALRFSHDGRLLATVNADFTIDVLDVVTRKPVGTRLGPFPDNGLTGLAFSSDNAALTVSRVKDKQLTTQTWDARTGRETGAPLVLENSDPDGGWPTISPDGILAAVPMDSPRRLELWRIADRTRIGNIDTPATFRHSEFSPDGRTLAVYQWDGHSAHTSQLGLWDTASLRPTGDPITWTENDRLCCVAFQPDSRTLITTSGEARKAARVQQWDTATRKELRPGFTLAPTRIDEQSGDAWFAMALPGLDDQHLLALSAGTLTVVGLDGKQEGAGLPGIASLAVSPDRKTVATTSGSTADTTVHLWRKP</sequence>
<keyword evidence="1" id="KW-0853">WD repeat</keyword>
<evidence type="ECO:0000313" key="8">
    <source>
        <dbReference type="Proteomes" id="UP000550260"/>
    </source>
</evidence>
<dbReference type="Gene3D" id="2.130.10.10">
    <property type="entry name" value="YVTN repeat-like/Quinoprotein amine dehydrogenase"/>
    <property type="match status" value="2"/>
</dbReference>
<organism evidence="6 7">
    <name type="scientific">Amycolatopsis echigonensis</name>
    <dbReference type="NCBI Taxonomy" id="2576905"/>
    <lineage>
        <taxon>Bacteria</taxon>
        <taxon>Bacillati</taxon>
        <taxon>Actinomycetota</taxon>
        <taxon>Actinomycetes</taxon>
        <taxon>Pseudonocardiales</taxon>
        <taxon>Pseudonocardiaceae</taxon>
        <taxon>Amycolatopsis</taxon>
    </lineage>
</organism>
<dbReference type="InterPro" id="IPR001680">
    <property type="entry name" value="WD40_rpt"/>
</dbReference>
<keyword evidence="7" id="KW-1185">Reference proteome</keyword>
<dbReference type="Gene3D" id="1.10.510.10">
    <property type="entry name" value="Transferase(Phosphotransferase) domain 1"/>
    <property type="match status" value="1"/>
</dbReference>
<feature type="domain" description="Protein kinase" evidence="4">
    <location>
        <begin position="15"/>
        <end position="191"/>
    </location>
</feature>
<dbReference type="SMART" id="SM00220">
    <property type="entry name" value="S_TKc"/>
    <property type="match status" value="1"/>
</dbReference>
<dbReference type="OrthoDB" id="9762169at2"/>
<feature type="transmembrane region" description="Helical" evidence="3">
    <location>
        <begin position="249"/>
        <end position="267"/>
    </location>
</feature>
<dbReference type="EMBL" id="JACJHR010000055">
    <property type="protein sequence ID" value="MBB2503508.1"/>
    <property type="molecule type" value="Genomic_DNA"/>
</dbReference>
<dbReference type="PANTHER" id="PTHR19848">
    <property type="entry name" value="WD40 REPEAT PROTEIN"/>
    <property type="match status" value="1"/>
</dbReference>
<evidence type="ECO:0000256" key="3">
    <source>
        <dbReference type="SAM" id="Phobius"/>
    </source>
</evidence>
<dbReference type="EMBL" id="PJMY01000003">
    <property type="protein sequence ID" value="PKV97388.1"/>
    <property type="molecule type" value="Genomic_DNA"/>
</dbReference>
<keyword evidence="3" id="KW-0472">Membrane</keyword>